<evidence type="ECO:0000259" key="7">
    <source>
        <dbReference type="Pfam" id="PF00482"/>
    </source>
</evidence>
<evidence type="ECO:0000313" key="8">
    <source>
        <dbReference type="EMBL" id="QNM07921.1"/>
    </source>
</evidence>
<evidence type="ECO:0000313" key="9">
    <source>
        <dbReference type="Proteomes" id="UP000515860"/>
    </source>
</evidence>
<protein>
    <submittedName>
        <fullName evidence="8">Type II secretion system F family protein</fullName>
    </submittedName>
</protein>
<feature type="domain" description="Type II secretion system protein GspF" evidence="7">
    <location>
        <begin position="283"/>
        <end position="414"/>
    </location>
</feature>
<dbReference type="EMBL" id="CP060635">
    <property type="protein sequence ID" value="QNM07921.1"/>
    <property type="molecule type" value="Genomic_DNA"/>
</dbReference>
<name>A0A7G9GAT9_9FIRM</name>
<evidence type="ECO:0000256" key="3">
    <source>
        <dbReference type="ARBA" id="ARBA00022692"/>
    </source>
</evidence>
<keyword evidence="9" id="KW-1185">Reference proteome</keyword>
<comment type="subcellular location">
    <subcellularLocation>
        <location evidence="1">Cell membrane</location>
        <topology evidence="1">Multi-pass membrane protein</topology>
    </subcellularLocation>
</comment>
<proteinExistence type="predicted"/>
<evidence type="ECO:0000256" key="5">
    <source>
        <dbReference type="ARBA" id="ARBA00023136"/>
    </source>
</evidence>
<keyword evidence="2" id="KW-1003">Cell membrane</keyword>
<feature type="transmembrane region" description="Helical" evidence="6">
    <location>
        <begin position="396"/>
        <end position="417"/>
    </location>
</feature>
<dbReference type="InterPro" id="IPR018076">
    <property type="entry name" value="T2SS_GspF_dom"/>
</dbReference>
<gene>
    <name evidence="8" type="ORF">H9Q79_13515</name>
</gene>
<evidence type="ECO:0000256" key="6">
    <source>
        <dbReference type="SAM" id="Phobius"/>
    </source>
</evidence>
<dbReference type="GO" id="GO:0005886">
    <property type="term" value="C:plasma membrane"/>
    <property type="evidence" value="ECO:0007669"/>
    <property type="project" value="UniProtKB-SubCell"/>
</dbReference>
<dbReference type="KEGG" id="whj:H9Q79_13515"/>
<evidence type="ECO:0000256" key="2">
    <source>
        <dbReference type="ARBA" id="ARBA00022475"/>
    </source>
</evidence>
<organism evidence="8 9">
    <name type="scientific">Wansuia hejianensis</name>
    <dbReference type="NCBI Taxonomy" id="2763667"/>
    <lineage>
        <taxon>Bacteria</taxon>
        <taxon>Bacillati</taxon>
        <taxon>Bacillota</taxon>
        <taxon>Clostridia</taxon>
        <taxon>Lachnospirales</taxon>
        <taxon>Lachnospiraceae</taxon>
        <taxon>Wansuia</taxon>
    </lineage>
</organism>
<evidence type="ECO:0000256" key="4">
    <source>
        <dbReference type="ARBA" id="ARBA00022989"/>
    </source>
</evidence>
<evidence type="ECO:0000256" key="1">
    <source>
        <dbReference type="ARBA" id="ARBA00004651"/>
    </source>
</evidence>
<dbReference type="PANTHER" id="PTHR35007">
    <property type="entry name" value="INTEGRAL MEMBRANE PROTEIN-RELATED"/>
    <property type="match status" value="1"/>
</dbReference>
<dbReference type="Pfam" id="PF00482">
    <property type="entry name" value="T2SSF"/>
    <property type="match status" value="1"/>
</dbReference>
<keyword evidence="5 6" id="KW-0472">Membrane</keyword>
<accession>A0A7G9GAT9</accession>
<reference evidence="8 9" key="1">
    <citation type="submission" date="2020-08" db="EMBL/GenBank/DDBJ databases">
        <authorList>
            <person name="Liu C."/>
            <person name="Sun Q."/>
        </authorList>
    </citation>
    <scope>NUCLEOTIDE SEQUENCE [LARGE SCALE GENOMIC DNA]</scope>
    <source>
        <strain evidence="8 9">NSJ-29</strain>
    </source>
</reference>
<sequence>MILLPICGFGMILVLFWKKKVEKRLFFLVLCGNLLGLALTVQEGLAGKRQEVTALERGGYGEIPEEVELEVETEDGERTGITIQIPGRQYSAEEVQKLLSEKLMELDRLILGENRSLSHIEYDLDLPSSFSDSPVTVEWSTDLPSVLNWDGTVGEAAGYAGTEVCLEGILSLQDQTEDYRRTLVVYPSPDSDNLKARLKKKTEQINEGNKSISFDLPAEINGRKITWYQKQEQTGALVSVLSLAAGGLAVFSANRKKEQELLKHQEEMQKDYPELVSKMQLFLGAGISMRRVFERITLDYRKELNQNRRACRRWAYEEAARTWYEIDSGVSEQEAYERFGLRCGIPSYKGLSILLIQNLKKGGKGLLPLLEQEAQAAFEARKRQARVEGEKAAVKLLLPMGMMLLVVLIILMVPAFLSF</sequence>
<dbReference type="AlphaFoldDB" id="A0A7G9GAT9"/>
<dbReference type="Proteomes" id="UP000515860">
    <property type="component" value="Chromosome"/>
</dbReference>
<dbReference type="PANTHER" id="PTHR35007:SF2">
    <property type="entry name" value="PILUS ASSEMBLE PROTEIN"/>
    <property type="match status" value="1"/>
</dbReference>
<keyword evidence="4 6" id="KW-1133">Transmembrane helix</keyword>
<keyword evidence="3 6" id="KW-0812">Transmembrane</keyword>
<dbReference type="RefSeq" id="WP_249328514.1">
    <property type="nucleotide sequence ID" value="NZ_CP060635.1"/>
</dbReference>